<name>A0ACC1Y5C0_MELAZ</name>
<comment type="caution">
    <text evidence="1">The sequence shown here is derived from an EMBL/GenBank/DDBJ whole genome shotgun (WGS) entry which is preliminary data.</text>
</comment>
<evidence type="ECO:0000313" key="1">
    <source>
        <dbReference type="EMBL" id="KAJ4718322.1"/>
    </source>
</evidence>
<accession>A0ACC1Y5C0</accession>
<sequence length="96" mass="10383">MHKGSLRPNFPTSPAVFRTPRLDPQREASLLKSKEIDATGTDVYGDSGNRLSTILIPCSRKELQSSSPSGCIDEYLIDPGEVEDRKNSDGLCSAAS</sequence>
<protein>
    <submittedName>
        <fullName evidence="1">Tesmin/TSO1-like CXC domain-containing protein isoform 1</fullName>
    </submittedName>
</protein>
<dbReference type="Proteomes" id="UP001164539">
    <property type="component" value="Chromosome 5"/>
</dbReference>
<dbReference type="EMBL" id="CM051398">
    <property type="protein sequence ID" value="KAJ4718322.1"/>
    <property type="molecule type" value="Genomic_DNA"/>
</dbReference>
<gene>
    <name evidence="1" type="ORF">OWV82_010020</name>
</gene>
<reference evidence="1 2" key="1">
    <citation type="journal article" date="2023" name="Science">
        <title>Complex scaffold remodeling in plant triterpene biosynthesis.</title>
        <authorList>
            <person name="De La Pena R."/>
            <person name="Hodgson H."/>
            <person name="Liu J.C."/>
            <person name="Stephenson M.J."/>
            <person name="Martin A.C."/>
            <person name="Owen C."/>
            <person name="Harkess A."/>
            <person name="Leebens-Mack J."/>
            <person name="Jimenez L.E."/>
            <person name="Osbourn A."/>
            <person name="Sattely E.S."/>
        </authorList>
    </citation>
    <scope>NUCLEOTIDE SEQUENCE [LARGE SCALE GENOMIC DNA]</scope>
    <source>
        <strain evidence="2">cv. JPN11</strain>
        <tissue evidence="1">Leaf</tissue>
    </source>
</reference>
<keyword evidence="2" id="KW-1185">Reference proteome</keyword>
<evidence type="ECO:0000313" key="2">
    <source>
        <dbReference type="Proteomes" id="UP001164539"/>
    </source>
</evidence>
<organism evidence="1 2">
    <name type="scientific">Melia azedarach</name>
    <name type="common">Chinaberry tree</name>
    <dbReference type="NCBI Taxonomy" id="155640"/>
    <lineage>
        <taxon>Eukaryota</taxon>
        <taxon>Viridiplantae</taxon>
        <taxon>Streptophyta</taxon>
        <taxon>Embryophyta</taxon>
        <taxon>Tracheophyta</taxon>
        <taxon>Spermatophyta</taxon>
        <taxon>Magnoliopsida</taxon>
        <taxon>eudicotyledons</taxon>
        <taxon>Gunneridae</taxon>
        <taxon>Pentapetalae</taxon>
        <taxon>rosids</taxon>
        <taxon>malvids</taxon>
        <taxon>Sapindales</taxon>
        <taxon>Meliaceae</taxon>
        <taxon>Melia</taxon>
    </lineage>
</organism>
<proteinExistence type="predicted"/>